<evidence type="ECO:0000313" key="1">
    <source>
        <dbReference type="EMBL" id="SUA71062.1"/>
    </source>
</evidence>
<evidence type="ECO:0000313" key="2">
    <source>
        <dbReference type="Proteomes" id="UP000254400"/>
    </source>
</evidence>
<accession>A0A378Y1B6</accession>
<protein>
    <submittedName>
        <fullName evidence="1">Uncharacterized protein</fullName>
    </submittedName>
</protein>
<gene>
    <name evidence="1" type="ORF">NCTC10343_03949</name>
</gene>
<sequence>MVVTTHNIIFEQWLLLSLSLPEGLQGSISADTP</sequence>
<reference evidence="1 2" key="1">
    <citation type="submission" date="2018-06" db="EMBL/GenBank/DDBJ databases">
        <authorList>
            <consortium name="Pathogen Informatics"/>
            <person name="Doyle S."/>
        </authorList>
    </citation>
    <scope>NUCLEOTIDE SEQUENCE [LARGE SCALE GENOMIC DNA]</scope>
    <source>
        <strain evidence="1 2">NCTC10343</strain>
    </source>
</reference>
<dbReference type="Proteomes" id="UP000254400">
    <property type="component" value="Unassembled WGS sequence"/>
</dbReference>
<dbReference type="EMBL" id="UGSC01000001">
    <property type="protein sequence ID" value="SUA71062.1"/>
    <property type="molecule type" value="Genomic_DNA"/>
</dbReference>
<dbReference type="AlphaFoldDB" id="A0A378Y1B6"/>
<proteinExistence type="predicted"/>
<organism evidence="1 2">
    <name type="scientific">Paenibacillus polymyxa</name>
    <name type="common">Bacillus polymyxa</name>
    <dbReference type="NCBI Taxonomy" id="1406"/>
    <lineage>
        <taxon>Bacteria</taxon>
        <taxon>Bacillati</taxon>
        <taxon>Bacillota</taxon>
        <taxon>Bacilli</taxon>
        <taxon>Bacillales</taxon>
        <taxon>Paenibacillaceae</taxon>
        <taxon>Paenibacillus</taxon>
    </lineage>
</organism>
<name>A0A378Y1B6_PAEPO</name>